<keyword evidence="7 8" id="KW-0472">Membrane</keyword>
<dbReference type="AlphaFoldDB" id="A0A2G6KG69"/>
<evidence type="ECO:0000256" key="7">
    <source>
        <dbReference type="ARBA" id="ARBA00023136"/>
    </source>
</evidence>
<organism evidence="9 10">
    <name type="scientific">Ilumatobacter coccineus</name>
    <dbReference type="NCBI Taxonomy" id="467094"/>
    <lineage>
        <taxon>Bacteria</taxon>
        <taxon>Bacillati</taxon>
        <taxon>Actinomycetota</taxon>
        <taxon>Acidimicrobiia</taxon>
        <taxon>Acidimicrobiales</taxon>
        <taxon>Ilumatobacteraceae</taxon>
        <taxon>Ilumatobacter</taxon>
    </lineage>
</organism>
<evidence type="ECO:0000313" key="9">
    <source>
        <dbReference type="EMBL" id="PIE34671.1"/>
    </source>
</evidence>
<evidence type="ECO:0000256" key="6">
    <source>
        <dbReference type="ARBA" id="ARBA00023004"/>
    </source>
</evidence>
<accession>A0A2G6KG69</accession>
<evidence type="ECO:0000256" key="5">
    <source>
        <dbReference type="ARBA" id="ARBA00022989"/>
    </source>
</evidence>
<evidence type="ECO:0000256" key="3">
    <source>
        <dbReference type="ARBA" id="ARBA00022692"/>
    </source>
</evidence>
<dbReference type="InterPro" id="IPR011138">
    <property type="entry name" value="Cytochrome_b-558"/>
</dbReference>
<keyword evidence="6" id="KW-0408">Iron</keyword>
<evidence type="ECO:0000256" key="1">
    <source>
        <dbReference type="ARBA" id="ARBA00004370"/>
    </source>
</evidence>
<evidence type="ECO:0000256" key="8">
    <source>
        <dbReference type="SAM" id="Phobius"/>
    </source>
</evidence>
<feature type="transmembrane region" description="Helical" evidence="8">
    <location>
        <begin position="94"/>
        <end position="119"/>
    </location>
</feature>
<dbReference type="Proteomes" id="UP000230914">
    <property type="component" value="Unassembled WGS sequence"/>
</dbReference>
<dbReference type="InterPro" id="IPR034804">
    <property type="entry name" value="SQR/QFR_C/D"/>
</dbReference>
<dbReference type="EMBL" id="PDSL01000010">
    <property type="protein sequence ID" value="PIE34671.1"/>
    <property type="molecule type" value="Genomic_DNA"/>
</dbReference>
<evidence type="ECO:0000313" key="10">
    <source>
        <dbReference type="Proteomes" id="UP000230914"/>
    </source>
</evidence>
<keyword evidence="2" id="KW-0349">Heme</keyword>
<evidence type="ECO:0000256" key="2">
    <source>
        <dbReference type="ARBA" id="ARBA00022617"/>
    </source>
</evidence>
<protein>
    <submittedName>
        <fullName evidence="9">Succinate dehydrogenase</fullName>
    </submittedName>
</protein>
<comment type="subcellular location">
    <subcellularLocation>
        <location evidence="1">Membrane</location>
    </subcellularLocation>
</comment>
<comment type="caution">
    <text evidence="9">The sequence shown here is derived from an EMBL/GenBank/DDBJ whole genome shotgun (WGS) entry which is preliminary data.</text>
</comment>
<dbReference type="NCBIfam" id="TIGR02046">
    <property type="entry name" value="sdhC_b558_fam"/>
    <property type="match status" value="1"/>
</dbReference>
<feature type="transmembrane region" description="Helical" evidence="8">
    <location>
        <begin position="36"/>
        <end position="55"/>
    </location>
</feature>
<keyword evidence="4" id="KW-0479">Metal-binding</keyword>
<feature type="transmembrane region" description="Helical" evidence="8">
    <location>
        <begin position="139"/>
        <end position="160"/>
    </location>
</feature>
<dbReference type="CDD" id="cd03498">
    <property type="entry name" value="SQR_TypeB_2_TM"/>
    <property type="match status" value="1"/>
</dbReference>
<dbReference type="Gene3D" id="1.20.1300.10">
    <property type="entry name" value="Fumarate reductase/succinate dehydrogenase, transmembrane subunit"/>
    <property type="match status" value="1"/>
</dbReference>
<dbReference type="SUPFAM" id="SSF81343">
    <property type="entry name" value="Fumarate reductase respiratory complex transmembrane subunits"/>
    <property type="match status" value="1"/>
</dbReference>
<name>A0A2G6KG69_9ACTN</name>
<feature type="transmembrane region" description="Helical" evidence="8">
    <location>
        <begin position="224"/>
        <end position="244"/>
    </location>
</feature>
<evidence type="ECO:0000256" key="4">
    <source>
        <dbReference type="ARBA" id="ARBA00022723"/>
    </source>
</evidence>
<proteinExistence type="predicted"/>
<keyword evidence="5 8" id="KW-1133">Transmembrane helix</keyword>
<keyword evidence="3 8" id="KW-0812">Transmembrane</keyword>
<reference evidence="9 10" key="1">
    <citation type="submission" date="2017-10" db="EMBL/GenBank/DDBJ databases">
        <title>Novel microbial diversity and functional potential in the marine mammal oral microbiome.</title>
        <authorList>
            <person name="Dudek N.K."/>
            <person name="Sun C.L."/>
            <person name="Burstein D."/>
            <person name="Kantor R.S."/>
            <person name="Aliaga Goltsman D.S."/>
            <person name="Bik E.M."/>
            <person name="Thomas B.C."/>
            <person name="Banfield J.F."/>
            <person name="Relman D.A."/>
        </authorList>
    </citation>
    <scope>NUCLEOTIDE SEQUENCE [LARGE SCALE GENOMIC DNA]</scope>
    <source>
        <strain evidence="9">DOLJORAL78_61_10</strain>
    </source>
</reference>
<dbReference type="Pfam" id="PF01127">
    <property type="entry name" value="Sdh_cyt"/>
    <property type="match status" value="1"/>
</dbReference>
<gene>
    <name evidence="9" type="ORF">CSA55_00400</name>
</gene>
<dbReference type="GO" id="GO:0046872">
    <property type="term" value="F:metal ion binding"/>
    <property type="evidence" value="ECO:0007669"/>
    <property type="project" value="UniProtKB-KW"/>
</dbReference>
<feature type="transmembrane region" description="Helical" evidence="8">
    <location>
        <begin position="190"/>
        <end position="212"/>
    </location>
</feature>
<sequence length="272" mass="30296">MAQTLRRGPVTGTAIKQKKRKPFLLDLYSTAVGKKFVMAITGLLGVGFIVSHMVGNLKFYIGTVMENGKEVYDVDVYGAFLRKMLVPIVPEQGVIWLLRLGLIALVLIHIHAAYTLTVLNHKARPVKYQSRRDYQAANFASRSMRWTGVIVLLFIIWHLMDLTWGWVHPDFVHGAVHHNIVASFERPAVVAIYVIANLALGTHLFHGVWSLFQSLGWNNPKFNAWRRGIATAIAAVVVVANVSFPISVVTGLVDHDDAYNLAHETAEMETGS</sequence>
<dbReference type="InterPro" id="IPR000701">
    <property type="entry name" value="SuccDH_FuR_B_TM-su"/>
</dbReference>
<dbReference type="GO" id="GO:0016020">
    <property type="term" value="C:membrane"/>
    <property type="evidence" value="ECO:0007669"/>
    <property type="project" value="UniProtKB-SubCell"/>
</dbReference>